<reference evidence="3 4" key="2">
    <citation type="journal article" date="2011" name="Stand. Genomic Sci.">
        <title>Complete genome sequence of Isosphaera pallida type strain (IS1B).</title>
        <authorList>
            <consortium name="US DOE Joint Genome Institute (JGI-PGF)"/>
            <person name="Goker M."/>
            <person name="Cleland D."/>
            <person name="Saunders E."/>
            <person name="Lapidus A."/>
            <person name="Nolan M."/>
            <person name="Lucas S."/>
            <person name="Hammon N."/>
            <person name="Deshpande S."/>
            <person name="Cheng J.F."/>
            <person name="Tapia R."/>
            <person name="Han C."/>
            <person name="Goodwin L."/>
            <person name="Pitluck S."/>
            <person name="Liolios K."/>
            <person name="Pagani I."/>
            <person name="Ivanova N."/>
            <person name="Mavromatis K."/>
            <person name="Pati A."/>
            <person name="Chen A."/>
            <person name="Palaniappan K."/>
            <person name="Land M."/>
            <person name="Hauser L."/>
            <person name="Chang Y.J."/>
            <person name="Jeffries C.D."/>
            <person name="Detter J.C."/>
            <person name="Beck B."/>
            <person name="Woyke T."/>
            <person name="Bristow J."/>
            <person name="Eisen J.A."/>
            <person name="Markowitz V."/>
            <person name="Hugenholtz P."/>
            <person name="Kyrpides N.C."/>
            <person name="Klenk H.P."/>
        </authorList>
    </citation>
    <scope>NUCLEOTIDE SEQUENCE [LARGE SCALE GENOMIC DNA]</scope>
    <source>
        <strain evidence="4">ATCC 43644 / DSM 9630 / IS1B</strain>
    </source>
</reference>
<protein>
    <submittedName>
        <fullName evidence="3">Methyltransferase type 11</fullName>
    </submittedName>
</protein>
<dbReference type="GO" id="GO:0032259">
    <property type="term" value="P:methylation"/>
    <property type="evidence" value="ECO:0007669"/>
    <property type="project" value="UniProtKB-KW"/>
</dbReference>
<dbReference type="Pfam" id="PF00535">
    <property type="entry name" value="Glycos_transf_2"/>
    <property type="match status" value="1"/>
</dbReference>
<evidence type="ECO:0000313" key="3">
    <source>
        <dbReference type="EMBL" id="ADV61063.1"/>
    </source>
</evidence>
<keyword evidence="3" id="KW-0489">Methyltransferase</keyword>
<dbReference type="InterPro" id="IPR029063">
    <property type="entry name" value="SAM-dependent_MTases_sf"/>
</dbReference>
<dbReference type="SUPFAM" id="SSF53448">
    <property type="entry name" value="Nucleotide-diphospho-sugar transferases"/>
    <property type="match status" value="1"/>
</dbReference>
<evidence type="ECO:0000313" key="4">
    <source>
        <dbReference type="Proteomes" id="UP000008631"/>
    </source>
</evidence>
<evidence type="ECO:0000259" key="1">
    <source>
        <dbReference type="Pfam" id="PF00535"/>
    </source>
</evidence>
<name>E8QZD6_ISOPI</name>
<gene>
    <name evidence="3" type="ordered locus">Isop_0468</name>
</gene>
<dbReference type="STRING" id="575540.Isop_0468"/>
<dbReference type="KEGG" id="ipa:Isop_0468"/>
<dbReference type="GO" id="GO:0006487">
    <property type="term" value="P:protein N-linked glycosylation"/>
    <property type="evidence" value="ECO:0007669"/>
    <property type="project" value="TreeGrafter"/>
</dbReference>
<dbReference type="eggNOG" id="COG2226">
    <property type="taxonomic scope" value="Bacteria"/>
</dbReference>
<dbReference type="InterPro" id="IPR029044">
    <property type="entry name" value="Nucleotide-diphossugar_trans"/>
</dbReference>
<evidence type="ECO:0000259" key="2">
    <source>
        <dbReference type="Pfam" id="PF08241"/>
    </source>
</evidence>
<dbReference type="Proteomes" id="UP000008631">
    <property type="component" value="Chromosome"/>
</dbReference>
<dbReference type="Gene3D" id="3.40.50.150">
    <property type="entry name" value="Vaccinia Virus protein VP39"/>
    <property type="match status" value="1"/>
</dbReference>
<dbReference type="eggNOG" id="COG1215">
    <property type="taxonomic scope" value="Bacteria"/>
</dbReference>
<proteinExistence type="predicted"/>
<dbReference type="SUPFAM" id="SSF53335">
    <property type="entry name" value="S-adenosyl-L-methionine-dependent methyltransferases"/>
    <property type="match status" value="1"/>
</dbReference>
<organism evidence="3 4">
    <name type="scientific">Isosphaera pallida (strain ATCC 43644 / DSM 9630 / IS1B)</name>
    <dbReference type="NCBI Taxonomy" id="575540"/>
    <lineage>
        <taxon>Bacteria</taxon>
        <taxon>Pseudomonadati</taxon>
        <taxon>Planctomycetota</taxon>
        <taxon>Planctomycetia</taxon>
        <taxon>Isosphaerales</taxon>
        <taxon>Isosphaeraceae</taxon>
        <taxon>Isosphaera</taxon>
    </lineage>
</organism>
<sequence length="539" mass="61463">MRGLGYLDSTFAHMQFQKNQLTIFHDNLVRVVVVVPCFNEARRLDRDAFARFLQGADPGVRLLLVNDGSTDRTLEHLRELAAHHPERLDVLDLTRNVGKAEAVRQGVLRGLEHWPSAEFVGYWDADLATPLEEIPGFLRVFQDRPHLVAVIGSRVKLMGRQIERRATRHYLGRVFATFASLSLGLSVYDTQCGAKLFRVSEPLRAVFAEPFHSRWIFDVEILARMQRLARLEALPPVETVVYEYVLSQWRDVAGSKLKPTDFLRAALELVRITRHTRHWVPQQMQTRPEILNPKIMLEPEYERMYRTEDHYWWFVARRELVADWVARLNLPEGAVILDVGCGTGANALAWTRFGTVVGVDFSDQALERCQRRGLSELARGDATKLPLGDATADALVATDILEHLEDDRAALIEWKRVLKPGGHLVLTVPAYRFLWGEHDVALMHHRRYVASELLARAREAGFEVTRSTYAFSLLLPVAVVQRLLTRKPPGDRPPEAKFPAVPDWLNTALIRFQRLETSLLRHLSTPFGLSVLAVLKRPT</sequence>
<dbReference type="InterPro" id="IPR001173">
    <property type="entry name" value="Glyco_trans_2-like"/>
</dbReference>
<dbReference type="PANTHER" id="PTHR10859:SF91">
    <property type="entry name" value="DOLICHYL-PHOSPHATE BETA-GLUCOSYLTRANSFERASE"/>
    <property type="match status" value="1"/>
</dbReference>
<dbReference type="Gene3D" id="3.90.550.10">
    <property type="entry name" value="Spore Coat Polysaccharide Biosynthesis Protein SpsA, Chain A"/>
    <property type="match status" value="1"/>
</dbReference>
<keyword evidence="4" id="KW-1185">Reference proteome</keyword>
<dbReference type="GO" id="GO:0008757">
    <property type="term" value="F:S-adenosylmethionine-dependent methyltransferase activity"/>
    <property type="evidence" value="ECO:0007669"/>
    <property type="project" value="InterPro"/>
</dbReference>
<dbReference type="PANTHER" id="PTHR10859">
    <property type="entry name" value="GLYCOSYL TRANSFERASE"/>
    <property type="match status" value="1"/>
</dbReference>
<dbReference type="EMBL" id="CP002353">
    <property type="protein sequence ID" value="ADV61063.1"/>
    <property type="molecule type" value="Genomic_DNA"/>
</dbReference>
<reference key="1">
    <citation type="submission" date="2010-11" db="EMBL/GenBank/DDBJ databases">
        <title>The complete sequence of chromosome of Isophaera pallida ATCC 43644.</title>
        <authorList>
            <consortium name="US DOE Joint Genome Institute (JGI-PGF)"/>
            <person name="Lucas S."/>
            <person name="Copeland A."/>
            <person name="Lapidus A."/>
            <person name="Bruce D."/>
            <person name="Goodwin L."/>
            <person name="Pitluck S."/>
            <person name="Kyrpides N."/>
            <person name="Mavromatis K."/>
            <person name="Pagani I."/>
            <person name="Ivanova N."/>
            <person name="Saunders E."/>
            <person name="Brettin T."/>
            <person name="Detter J.C."/>
            <person name="Han C."/>
            <person name="Tapia R."/>
            <person name="Land M."/>
            <person name="Hauser L."/>
            <person name="Markowitz V."/>
            <person name="Cheng J.-F."/>
            <person name="Hugenholtz P."/>
            <person name="Woyke T."/>
            <person name="Wu D."/>
            <person name="Eisen J.A."/>
        </authorList>
    </citation>
    <scope>NUCLEOTIDE SEQUENCE</scope>
    <source>
        <strain>ATCC 43644</strain>
    </source>
</reference>
<dbReference type="Pfam" id="PF08241">
    <property type="entry name" value="Methyltransf_11"/>
    <property type="match status" value="1"/>
</dbReference>
<dbReference type="HOGENOM" id="CLU_505062_0_0_0"/>
<dbReference type="AlphaFoldDB" id="E8QZD6"/>
<dbReference type="InterPro" id="IPR013216">
    <property type="entry name" value="Methyltransf_11"/>
</dbReference>
<accession>E8QZD6</accession>
<dbReference type="InParanoid" id="E8QZD6"/>
<keyword evidence="3" id="KW-0808">Transferase</keyword>
<feature type="domain" description="Methyltransferase type 11" evidence="2">
    <location>
        <begin position="337"/>
        <end position="426"/>
    </location>
</feature>
<dbReference type="CDD" id="cd02440">
    <property type="entry name" value="AdoMet_MTases"/>
    <property type="match status" value="1"/>
</dbReference>
<feature type="domain" description="Glycosyltransferase 2-like" evidence="1">
    <location>
        <begin position="33"/>
        <end position="199"/>
    </location>
</feature>